<dbReference type="Proteomes" id="UP000000724">
    <property type="component" value="Contig Pc00c21"/>
</dbReference>
<dbReference type="OrthoDB" id="10521637at2759"/>
<sequence length="111" mass="12461">MKWYKRFTGATARVENEGTSRLKSFKSNMGGLARSSSRQWLYCVFLVFLSKFILDSSFPRRDVAVQCEHAAINKLSKAGKVGGSGPRRDREQMSGLGERTLVYGVMRTGFT</sequence>
<accession>B6HJK2</accession>
<evidence type="ECO:0000313" key="2">
    <source>
        <dbReference type="Proteomes" id="UP000000724"/>
    </source>
</evidence>
<gene>
    <name evidence="1" type="ORF">Pc21g19620</name>
    <name evidence="1" type="ORF">PCH_Pc21g19620</name>
</gene>
<reference evidence="1 2" key="1">
    <citation type="journal article" date="2008" name="Nat. Biotechnol.">
        <title>Genome sequencing and analysis of the filamentous fungus Penicillium chrysogenum.</title>
        <authorList>
            <person name="van den Berg M.A."/>
            <person name="Albang R."/>
            <person name="Albermann K."/>
            <person name="Badger J.H."/>
            <person name="Daran J.-M."/>
            <person name="Driessen A.J.M."/>
            <person name="Garcia-Estrada C."/>
            <person name="Fedorova N.D."/>
            <person name="Harris D.M."/>
            <person name="Heijne W.H.M."/>
            <person name="Joardar V.S."/>
            <person name="Kiel J.A.K.W."/>
            <person name="Kovalchuk A."/>
            <person name="Martin J.F."/>
            <person name="Nierman W.C."/>
            <person name="Nijland J.G."/>
            <person name="Pronk J.T."/>
            <person name="Roubos J.A."/>
            <person name="van der Klei I.J."/>
            <person name="van Peij N.N.M.E."/>
            <person name="Veenhuis M."/>
            <person name="von Doehren H."/>
            <person name="Wagner C."/>
            <person name="Wortman J.R."/>
            <person name="Bovenberg R.A.L."/>
        </authorList>
    </citation>
    <scope>NUCLEOTIDE SEQUENCE [LARGE SCALE GENOMIC DNA]</scope>
    <source>
        <strain evidence="2">ATCC 28089 / DSM 1075 / NRRL 1951 / Wisconsin 54-1255</strain>
    </source>
</reference>
<dbReference type="VEuPathDB" id="FungiDB:PCH_Pc21g19620"/>
<dbReference type="EMBL" id="AM920436">
    <property type="protein sequence ID" value="CAP96859.1"/>
    <property type="molecule type" value="Genomic_DNA"/>
</dbReference>
<evidence type="ECO:0000313" key="1">
    <source>
        <dbReference type="EMBL" id="CAP96859.1"/>
    </source>
</evidence>
<proteinExistence type="predicted"/>
<name>B6HJK2_PENRW</name>
<dbReference type="HOGENOM" id="CLU_2159248_0_0_1"/>
<organism evidence="1 2">
    <name type="scientific">Penicillium rubens (strain ATCC 28089 / DSM 1075 / NRRL 1951 / Wisconsin 54-1255)</name>
    <name type="common">Penicillium chrysogenum</name>
    <dbReference type="NCBI Taxonomy" id="500485"/>
    <lineage>
        <taxon>Eukaryota</taxon>
        <taxon>Fungi</taxon>
        <taxon>Dikarya</taxon>
        <taxon>Ascomycota</taxon>
        <taxon>Pezizomycotina</taxon>
        <taxon>Eurotiomycetes</taxon>
        <taxon>Eurotiomycetidae</taxon>
        <taxon>Eurotiales</taxon>
        <taxon>Aspergillaceae</taxon>
        <taxon>Penicillium</taxon>
        <taxon>Penicillium chrysogenum species complex</taxon>
    </lineage>
</organism>
<dbReference type="AlphaFoldDB" id="B6HJK2"/>
<protein>
    <submittedName>
        <fullName evidence="1">Uncharacterized protein</fullName>
    </submittedName>
</protein>
<keyword evidence="2" id="KW-1185">Reference proteome</keyword>